<evidence type="ECO:0000259" key="1">
    <source>
        <dbReference type="PROSITE" id="PS50943"/>
    </source>
</evidence>
<dbReference type="Gene3D" id="1.10.260.40">
    <property type="entry name" value="lambda repressor-like DNA-binding domains"/>
    <property type="match status" value="1"/>
</dbReference>
<proteinExistence type="predicted"/>
<dbReference type="PROSITE" id="PS50943">
    <property type="entry name" value="HTH_CROC1"/>
    <property type="match status" value="1"/>
</dbReference>
<dbReference type="InterPro" id="IPR010982">
    <property type="entry name" value="Lambda_DNA-bd_dom_sf"/>
</dbReference>
<dbReference type="CDD" id="cd00093">
    <property type="entry name" value="HTH_XRE"/>
    <property type="match status" value="1"/>
</dbReference>
<dbReference type="GeneID" id="32804600"/>
<reference evidence="2 3" key="1">
    <citation type="submission" date="2023-08" db="EMBL/GenBank/DDBJ databases">
        <title>Complete Genome Sequence of Pseudomonas entomophila TVIN A01.</title>
        <authorList>
            <person name="Shelke T."/>
            <person name="Mahar N.S."/>
            <person name="Gupta I."/>
            <person name="Gupta V."/>
        </authorList>
    </citation>
    <scope>NUCLEOTIDE SEQUENCE [LARGE SCALE GENOMIC DNA]</scope>
    <source>
        <strain evidence="2 3">TVIN-A01</strain>
    </source>
</reference>
<sequence>MGLLIKARRLENRIRQKDLAAQSGLSITTLGKIEAGTPSVEVRSYLIALWHLGLLDDVFKDLSVPSPTPYSSEHRVRLKQLSEEDF</sequence>
<dbReference type="Proteomes" id="UP001183127">
    <property type="component" value="Chromosome"/>
</dbReference>
<evidence type="ECO:0000313" key="3">
    <source>
        <dbReference type="Proteomes" id="UP001183127"/>
    </source>
</evidence>
<keyword evidence="3" id="KW-1185">Reference proteome</keyword>
<protein>
    <submittedName>
        <fullName evidence="2">Helix-turn-helix domain-containing protein</fullName>
    </submittedName>
</protein>
<accession>A0ABY9QMH2</accession>
<organism evidence="2 3">
    <name type="scientific">Pseudomonas entomophila</name>
    <dbReference type="NCBI Taxonomy" id="312306"/>
    <lineage>
        <taxon>Bacteria</taxon>
        <taxon>Pseudomonadati</taxon>
        <taxon>Pseudomonadota</taxon>
        <taxon>Gammaproteobacteria</taxon>
        <taxon>Pseudomonadales</taxon>
        <taxon>Pseudomonadaceae</taxon>
        <taxon>Pseudomonas</taxon>
    </lineage>
</organism>
<gene>
    <name evidence="2" type="ORF">RAH46_21990</name>
</gene>
<dbReference type="InterPro" id="IPR001387">
    <property type="entry name" value="Cro/C1-type_HTH"/>
</dbReference>
<evidence type="ECO:0000313" key="2">
    <source>
        <dbReference type="EMBL" id="WMW04969.1"/>
    </source>
</evidence>
<feature type="domain" description="HTH cro/C1-type" evidence="1">
    <location>
        <begin position="5"/>
        <end position="36"/>
    </location>
</feature>
<dbReference type="EMBL" id="CP132921">
    <property type="protein sequence ID" value="WMW04969.1"/>
    <property type="molecule type" value="Genomic_DNA"/>
</dbReference>
<name>A0ABY9QMH2_9PSED</name>
<dbReference type="RefSeq" id="WP_011532629.1">
    <property type="nucleotide sequence ID" value="NZ_CP132921.1"/>
</dbReference>
<dbReference type="SUPFAM" id="SSF47413">
    <property type="entry name" value="lambda repressor-like DNA-binding domains"/>
    <property type="match status" value="1"/>
</dbReference>
<dbReference type="Pfam" id="PF01381">
    <property type="entry name" value="HTH_3"/>
    <property type="match status" value="1"/>
</dbReference>